<dbReference type="EMBL" id="CAJVAP010000019">
    <property type="protein sequence ID" value="CAG7614121.1"/>
    <property type="molecule type" value="Genomic_DNA"/>
</dbReference>
<keyword evidence="2" id="KW-0472">Membrane</keyword>
<feature type="compositionally biased region" description="Basic and acidic residues" evidence="1">
    <location>
        <begin position="156"/>
        <end position="179"/>
    </location>
</feature>
<keyword evidence="2" id="KW-0812">Transmembrane</keyword>
<evidence type="ECO:0000256" key="1">
    <source>
        <dbReference type="SAM" id="MobiDB-lite"/>
    </source>
</evidence>
<feature type="transmembrane region" description="Helical" evidence="2">
    <location>
        <begin position="93"/>
        <end position="113"/>
    </location>
</feature>
<keyword evidence="4" id="KW-1185">Reference proteome</keyword>
<name>A0A916K023_9MICO</name>
<feature type="transmembrane region" description="Helical" evidence="2">
    <location>
        <begin position="119"/>
        <end position="142"/>
    </location>
</feature>
<reference evidence="3" key="1">
    <citation type="submission" date="2021-06" db="EMBL/GenBank/DDBJ databases">
        <authorList>
            <person name="Criscuolo A."/>
        </authorList>
    </citation>
    <scope>NUCLEOTIDE SEQUENCE</scope>
    <source>
        <strain evidence="3">CIP111803</strain>
    </source>
</reference>
<protein>
    <submittedName>
        <fullName evidence="3">Uncharacterized protein</fullName>
    </submittedName>
</protein>
<dbReference type="RefSeq" id="WP_218115541.1">
    <property type="nucleotide sequence ID" value="NZ_CAJVAP010000019.1"/>
</dbReference>
<proteinExistence type="predicted"/>
<keyword evidence="2" id="KW-1133">Transmembrane helix</keyword>
<feature type="region of interest" description="Disordered" evidence="1">
    <location>
        <begin position="155"/>
        <end position="179"/>
    </location>
</feature>
<feature type="transmembrane region" description="Helical" evidence="2">
    <location>
        <begin position="56"/>
        <end position="81"/>
    </location>
</feature>
<dbReference type="AlphaFoldDB" id="A0A916K023"/>
<evidence type="ECO:0000256" key="2">
    <source>
        <dbReference type="SAM" id="Phobius"/>
    </source>
</evidence>
<gene>
    <name evidence="3" type="ORF">LEUCIP111803_01758</name>
</gene>
<evidence type="ECO:0000313" key="4">
    <source>
        <dbReference type="Proteomes" id="UP000693892"/>
    </source>
</evidence>
<feature type="transmembrane region" description="Helical" evidence="2">
    <location>
        <begin position="21"/>
        <end position="44"/>
    </location>
</feature>
<accession>A0A916K023</accession>
<organism evidence="3 4">
    <name type="scientific">Leucobacter soli</name>
    <dbReference type="NCBI Taxonomy" id="2812850"/>
    <lineage>
        <taxon>Bacteria</taxon>
        <taxon>Bacillati</taxon>
        <taxon>Actinomycetota</taxon>
        <taxon>Actinomycetes</taxon>
        <taxon>Micrococcales</taxon>
        <taxon>Microbacteriaceae</taxon>
        <taxon>Leucobacter</taxon>
    </lineage>
</organism>
<dbReference type="Proteomes" id="UP000693892">
    <property type="component" value="Unassembled WGS sequence"/>
</dbReference>
<evidence type="ECO:0000313" key="3">
    <source>
        <dbReference type="EMBL" id="CAG7614121.1"/>
    </source>
</evidence>
<comment type="caution">
    <text evidence="3">The sequence shown here is derived from an EMBL/GenBank/DDBJ whole genome shotgun (WGS) entry which is preliminary data.</text>
</comment>
<sequence length="179" mass="19695">MSEDRPHERRRGVTRGYVVGLVAATVMVALALVVASWGILGMVLRREPVDTPGLGLAAAELILLPALAALALGLWLQTLVLLRGRRTPPWAHVIVLGGGAYFIWCLGGVLAGMPISDTWLSPFALALALTWALCSLLFWAVLARRVYTQRPVPKWPWEKRGDEEGPDWRRPESDGEDPR</sequence>